<reference evidence="1 2" key="1">
    <citation type="journal article" date="2018" name="Mol. Biol. Evol.">
        <title>Broad Genomic Sampling Reveals a Smut Pathogenic Ancestry of the Fungal Clade Ustilaginomycotina.</title>
        <authorList>
            <person name="Kijpornyongpan T."/>
            <person name="Mondo S.J."/>
            <person name="Barry K."/>
            <person name="Sandor L."/>
            <person name="Lee J."/>
            <person name="Lipzen A."/>
            <person name="Pangilinan J."/>
            <person name="LaButti K."/>
            <person name="Hainaut M."/>
            <person name="Henrissat B."/>
            <person name="Grigoriev I.V."/>
            <person name="Spatafora J.W."/>
            <person name="Aime M.C."/>
        </authorList>
    </citation>
    <scope>NUCLEOTIDE SEQUENCE [LARGE SCALE GENOMIC DNA]</scope>
    <source>
        <strain evidence="1 2">SA 807</strain>
    </source>
</reference>
<sequence length="355" mass="38543">MTSFRSKNLTFLSLGAFLLLLAVTQLNLVLAASSDGSCSASNQCPSSAPCCSEFGYCGTGSQSCLGGCNPDASFKPSSCKALPRCTNQYIDFTGKKTPYIPIASYKGDPEQAPMTLDQGVARPTTGGVRLALTRTGQAQQGTRLSTTRFWYYGRATAVMKHDSHAGVVHTFISMSNTRDEIDWEFTTANGKDAETNYYWYGQPEGYTHGYTIPESSLPGGSNFDVSAWHSYTIDWSPNRLKWEIDGVVVRTIKKSSTLGSDGFYHYPATPARLQLSIWGAGTDDYPEGTRSWSGGYIDWSKVDSKGSFTNMIKSLEITCADPSTLGAGHAYSFSSKIDPTTGEKKVISTQRSTTL</sequence>
<evidence type="ECO:0000313" key="2">
    <source>
        <dbReference type="Proteomes" id="UP000245626"/>
    </source>
</evidence>
<dbReference type="Proteomes" id="UP000245626">
    <property type="component" value="Unassembled WGS sequence"/>
</dbReference>
<proteinExistence type="predicted"/>
<evidence type="ECO:0000313" key="1">
    <source>
        <dbReference type="EMBL" id="PWN51480.1"/>
    </source>
</evidence>
<organism evidence="1 2">
    <name type="scientific">Violaceomyces palustris</name>
    <dbReference type="NCBI Taxonomy" id="1673888"/>
    <lineage>
        <taxon>Eukaryota</taxon>
        <taxon>Fungi</taxon>
        <taxon>Dikarya</taxon>
        <taxon>Basidiomycota</taxon>
        <taxon>Ustilaginomycotina</taxon>
        <taxon>Ustilaginomycetes</taxon>
        <taxon>Violaceomycetales</taxon>
        <taxon>Violaceomycetaceae</taxon>
        <taxon>Violaceomyces</taxon>
    </lineage>
</organism>
<protein>
    <submittedName>
        <fullName evidence="1">Concanavalin A-like lectin/glucanase</fullName>
    </submittedName>
</protein>
<dbReference type="EMBL" id="KZ819840">
    <property type="protein sequence ID" value="PWN51480.1"/>
    <property type="molecule type" value="Genomic_DNA"/>
</dbReference>
<name>A0ACD0P0G5_9BASI</name>
<accession>A0ACD0P0G5</accession>
<gene>
    <name evidence="1" type="ORF">IE53DRAFT_48886</name>
</gene>
<keyword evidence="2" id="KW-1185">Reference proteome</keyword>